<dbReference type="RefSeq" id="WP_053223640.1">
    <property type="nucleotide sequence ID" value="NZ_JSVA01000010.1"/>
</dbReference>
<organism evidence="1 2">
    <name type="scientific">Roseivirga seohaensis subsp. aquiponti</name>
    <dbReference type="NCBI Taxonomy" id="1566026"/>
    <lineage>
        <taxon>Bacteria</taxon>
        <taxon>Pseudomonadati</taxon>
        <taxon>Bacteroidota</taxon>
        <taxon>Cytophagia</taxon>
        <taxon>Cytophagales</taxon>
        <taxon>Roseivirgaceae</taxon>
        <taxon>Roseivirga</taxon>
    </lineage>
</organism>
<name>A0A0L8AKE2_9BACT</name>
<accession>A0A0L8AKE2</accession>
<evidence type="ECO:0000313" key="1">
    <source>
        <dbReference type="EMBL" id="KOF02697.1"/>
    </source>
</evidence>
<dbReference type="EMBL" id="JSVA01000010">
    <property type="protein sequence ID" value="KOF02697.1"/>
    <property type="molecule type" value="Genomic_DNA"/>
</dbReference>
<comment type="caution">
    <text evidence="1">The sequence shown here is derived from an EMBL/GenBank/DDBJ whole genome shotgun (WGS) entry which is preliminary data.</text>
</comment>
<reference evidence="2" key="1">
    <citation type="submission" date="2014-11" db="EMBL/GenBank/DDBJ databases">
        <title>Genome sequencing of Roseivirga sp. D-25.</title>
        <authorList>
            <person name="Selvaratnam C."/>
            <person name="Thevarajoo S."/>
            <person name="Goh K.M."/>
            <person name="Eee R."/>
            <person name="Chan K.-G."/>
            <person name="Chong C.S."/>
        </authorList>
    </citation>
    <scope>NUCLEOTIDE SEQUENCE [LARGE SCALE GENOMIC DNA]</scope>
    <source>
        <strain evidence="2">D-25</strain>
    </source>
</reference>
<keyword evidence="2" id="KW-1185">Reference proteome</keyword>
<sequence length="86" mass="10446">MANTFFDFLQLNIHEQVKELYQNGKFIVGIRYYGYKVNLYLLQDYYLEVFYNHKLDKIEKIDLLDFSHSRMKFYADQISLPSFVNS</sequence>
<proteinExistence type="predicted"/>
<dbReference type="Proteomes" id="UP000036908">
    <property type="component" value="Unassembled WGS sequence"/>
</dbReference>
<dbReference type="AlphaFoldDB" id="A0A0L8AKE2"/>
<evidence type="ECO:0000313" key="2">
    <source>
        <dbReference type="Proteomes" id="UP000036908"/>
    </source>
</evidence>
<dbReference type="OrthoDB" id="886340at2"/>
<dbReference type="PATRIC" id="fig|1566026.4.peg.344"/>
<gene>
    <name evidence="1" type="ORF">OB69_10295</name>
</gene>
<protein>
    <submittedName>
        <fullName evidence="1">Uncharacterized protein</fullName>
    </submittedName>
</protein>